<keyword evidence="1" id="KW-0614">Plasmid</keyword>
<accession>A0A1J0QZQ1</accession>
<dbReference type="AlphaFoldDB" id="A0A1J0QZQ1"/>
<proteinExistence type="predicted"/>
<geneLocation type="plasmid" evidence="1">
    <name>unnamed</name>
</geneLocation>
<organism evidence="1">
    <name type="scientific">Klebsiella pneumoniae</name>
    <dbReference type="NCBI Taxonomy" id="573"/>
    <lineage>
        <taxon>Bacteria</taxon>
        <taxon>Pseudomonadati</taxon>
        <taxon>Pseudomonadota</taxon>
        <taxon>Gammaproteobacteria</taxon>
        <taxon>Enterobacterales</taxon>
        <taxon>Enterobacteriaceae</taxon>
        <taxon>Klebsiella/Raoultella group</taxon>
        <taxon>Klebsiella</taxon>
        <taxon>Klebsiella pneumoniae complex</taxon>
    </lineage>
</organism>
<name>A0A1J0QZQ1_KLEPN</name>
<dbReference type="EMBL" id="KX029332">
    <property type="protein sequence ID" value="APD70737.1"/>
    <property type="molecule type" value="Genomic_DNA"/>
</dbReference>
<protein>
    <submittedName>
        <fullName evidence="1">Uncharacterized protein</fullName>
    </submittedName>
</protein>
<sequence>MASFLLTLLVFSVIRVRKWKCVKETLAIVSFVYLLNFIKGYLKMNTNVHHVQENFYISLQDCINKEEKTKKTCIEYWRREAERAKEESARRRALSIKIITEKSMILETLFLNIQKTNALKEQYERNLIAKWGGVIDDDKTKDYGIFLPSLEHLSAYVSCAKNDEYSREVLYNRPELSRGIKYDNSYYCPQEKKFIYMRNDKFRPDLELLTNPPYPDFCKNLLYFYVRSFSLHLKKGEPGKPLEIGIRNSVSKNTYEDLCIGLEILMPYMCKTESGKVIINDEGYLSCDSYYRSILVNPKTGGAELVIYRKGRFDHRQKPNTREPRKWLNEDIIIKEFPNIRIVFLYIISCRYQQHFKNRDI</sequence>
<reference evidence="1" key="1">
    <citation type="submission" date="2016-04" db="EMBL/GenBank/DDBJ databases">
        <title>Complete sequences of multidrug resistance plasmids bearing rmtG16S ribosomal RNA methyltransferase genes.</title>
        <authorList>
            <person name="Bueno M.F.C."/>
            <person name="Francisco G.R."/>
            <person name="Doi Y."/>
            <person name="Garcia D.O."/>
        </authorList>
    </citation>
    <scope>NUCLEOTIDE SEQUENCE</scope>
    <source>
        <strain evidence="1">Kp84/11</strain>
        <plasmid evidence="1">unnamed</plasmid>
    </source>
</reference>
<evidence type="ECO:0000313" key="1">
    <source>
        <dbReference type="EMBL" id="APD70737.1"/>
    </source>
</evidence>